<accession>A0A9X6QJK5</accession>
<protein>
    <recommendedName>
        <fullName evidence="1">Glycosyltransferase 2-like domain-containing protein</fullName>
    </recommendedName>
</protein>
<evidence type="ECO:0000259" key="1">
    <source>
        <dbReference type="Pfam" id="PF00535"/>
    </source>
</evidence>
<evidence type="ECO:0000313" key="3">
    <source>
        <dbReference type="Proteomes" id="UP000195120"/>
    </source>
</evidence>
<comment type="caution">
    <text evidence="2">The sequence shown here is derived from an EMBL/GenBank/DDBJ whole genome shotgun (WGS) entry which is preliminary data.</text>
</comment>
<gene>
    <name evidence="2" type="ORF">BK741_29240</name>
</gene>
<dbReference type="Proteomes" id="UP000195120">
    <property type="component" value="Unassembled WGS sequence"/>
</dbReference>
<feature type="domain" description="Glycosyltransferase 2-like" evidence="1">
    <location>
        <begin position="24"/>
        <end position="135"/>
    </location>
</feature>
<dbReference type="AlphaFoldDB" id="A0A9X6QJK5"/>
<dbReference type="InterPro" id="IPR001173">
    <property type="entry name" value="Glyco_trans_2-like"/>
</dbReference>
<sequence>MFECLNDQCATNLKELKNSSNIPIILIAFNNISYLKNMLKQLKERKIKDEDIWIWDNNSTYSPLLKFYEQISTRYNLIKNNENYGPHFFTNPKVLNLLPNFFAVSDPDLYFNKNMPDDFLEYLKRITVDLSVFKAGLALDISSDPNFNEELQSKDHEMTIKQWESQFWSFPLKKYKNPQIYKAHIDTTFAVYNKKFISNGFYDAVRVADNFTCKHLPWYKNNNILEEEKKLYNTEWSFWRN</sequence>
<dbReference type="SUPFAM" id="SSF53448">
    <property type="entry name" value="Nucleotide-diphospho-sugar transferases"/>
    <property type="match status" value="1"/>
</dbReference>
<reference evidence="2 3" key="1">
    <citation type="submission" date="2016-10" db="EMBL/GenBank/DDBJ databases">
        <title>Comparative genomics of Bacillus thuringiensis reveals a path to pathogens against multiple invertebrate hosts.</title>
        <authorList>
            <person name="Zheng J."/>
            <person name="Gao Q."/>
            <person name="Liu H."/>
            <person name="Peng D."/>
            <person name="Ruan L."/>
            <person name="Sun M."/>
        </authorList>
    </citation>
    <scope>NUCLEOTIDE SEQUENCE [LARGE SCALE GENOMIC DNA]</scope>
    <source>
        <strain evidence="2">BGSC 4BW1</strain>
    </source>
</reference>
<dbReference type="InterPro" id="IPR029044">
    <property type="entry name" value="Nucleotide-diphossugar_trans"/>
</dbReference>
<dbReference type="Gene3D" id="3.90.550.10">
    <property type="entry name" value="Spore Coat Polysaccharide Biosynthesis Protein SpsA, Chain A"/>
    <property type="match status" value="1"/>
</dbReference>
<proteinExistence type="predicted"/>
<name>A0A9X6QJK5_BACTU</name>
<dbReference type="RefSeq" id="WP_086402085.1">
    <property type="nucleotide sequence ID" value="NZ_MOOP01000159.1"/>
</dbReference>
<organism evidence="2 3">
    <name type="scientific">Bacillus thuringiensis serovar iberica</name>
    <dbReference type="NCBI Taxonomy" id="180866"/>
    <lineage>
        <taxon>Bacteria</taxon>
        <taxon>Bacillati</taxon>
        <taxon>Bacillota</taxon>
        <taxon>Bacilli</taxon>
        <taxon>Bacillales</taxon>
        <taxon>Bacillaceae</taxon>
        <taxon>Bacillus</taxon>
        <taxon>Bacillus cereus group</taxon>
    </lineage>
</organism>
<dbReference type="EMBL" id="MOOP01000159">
    <property type="protein sequence ID" value="OUB41101.1"/>
    <property type="molecule type" value="Genomic_DNA"/>
</dbReference>
<evidence type="ECO:0000313" key="2">
    <source>
        <dbReference type="EMBL" id="OUB41101.1"/>
    </source>
</evidence>
<dbReference type="Pfam" id="PF00535">
    <property type="entry name" value="Glycos_transf_2"/>
    <property type="match status" value="1"/>
</dbReference>